<reference evidence="1" key="1">
    <citation type="submission" date="2022-11" db="EMBL/GenBank/DDBJ databases">
        <authorList>
            <person name="Kikuchi T."/>
        </authorList>
    </citation>
    <scope>NUCLEOTIDE SEQUENCE</scope>
    <source>
        <strain evidence="1">PS1010</strain>
    </source>
</reference>
<sequence>MHLKKFFNDEGEIAQSKRMTDFTFEDIMKLGNLINKSSKIELSCIQLSFRPSDDDLFRLSDQNMTIRNIPGEICPQQKITDYLFMNATILILEEKLLEKDLEWAGLYGEIPARKRLLNIHCRNRHDHLLIKNFLLNFFSEHFVPVEYSLPHCFYYHVYTGFQAIPGRRSMYSKEIDLDFFGGASG</sequence>
<keyword evidence="2" id="KW-1185">Reference proteome</keyword>
<dbReference type="EMBL" id="CANHGI010000006">
    <property type="protein sequence ID" value="CAI5456575.1"/>
    <property type="molecule type" value="Genomic_DNA"/>
</dbReference>
<name>A0A9P1J4N2_9PELO</name>
<comment type="caution">
    <text evidence="1">The sequence shown here is derived from an EMBL/GenBank/DDBJ whole genome shotgun (WGS) entry which is preliminary data.</text>
</comment>
<organism evidence="1 2">
    <name type="scientific">Caenorhabditis angaria</name>
    <dbReference type="NCBI Taxonomy" id="860376"/>
    <lineage>
        <taxon>Eukaryota</taxon>
        <taxon>Metazoa</taxon>
        <taxon>Ecdysozoa</taxon>
        <taxon>Nematoda</taxon>
        <taxon>Chromadorea</taxon>
        <taxon>Rhabditida</taxon>
        <taxon>Rhabditina</taxon>
        <taxon>Rhabditomorpha</taxon>
        <taxon>Rhabditoidea</taxon>
        <taxon>Rhabditidae</taxon>
        <taxon>Peloderinae</taxon>
        <taxon>Caenorhabditis</taxon>
    </lineage>
</organism>
<accession>A0A9P1J4N2</accession>
<protein>
    <submittedName>
        <fullName evidence="1">Uncharacterized protein</fullName>
    </submittedName>
</protein>
<gene>
    <name evidence="1" type="ORF">CAMP_LOCUS19212</name>
</gene>
<evidence type="ECO:0000313" key="1">
    <source>
        <dbReference type="EMBL" id="CAI5456575.1"/>
    </source>
</evidence>
<dbReference type="Proteomes" id="UP001152747">
    <property type="component" value="Unassembled WGS sequence"/>
</dbReference>
<evidence type="ECO:0000313" key="2">
    <source>
        <dbReference type="Proteomes" id="UP001152747"/>
    </source>
</evidence>
<dbReference type="AlphaFoldDB" id="A0A9P1J4N2"/>
<proteinExistence type="predicted"/>